<proteinExistence type="predicted"/>
<dbReference type="EMBL" id="CAGKOT010000004">
    <property type="protein sequence ID" value="CAB5331513.1"/>
    <property type="molecule type" value="Genomic_DNA"/>
</dbReference>
<evidence type="ECO:0000313" key="2">
    <source>
        <dbReference type="Proteomes" id="UP000684084"/>
    </source>
</evidence>
<gene>
    <name evidence="1" type="ORF">CHRIB12_LOCUS2952</name>
</gene>
<dbReference type="Proteomes" id="UP000684084">
    <property type="component" value="Unassembled WGS sequence"/>
</dbReference>
<protein>
    <submittedName>
        <fullName evidence="1">Uncharacterized protein</fullName>
    </submittedName>
</protein>
<comment type="caution">
    <text evidence="1">The sequence shown here is derived from an EMBL/GenBank/DDBJ whole genome shotgun (WGS) entry which is preliminary data.</text>
</comment>
<evidence type="ECO:0000313" key="1">
    <source>
        <dbReference type="EMBL" id="CAB5331513.1"/>
    </source>
</evidence>
<reference evidence="1" key="1">
    <citation type="submission" date="2020-05" db="EMBL/GenBank/DDBJ databases">
        <authorList>
            <person name="Rincon C."/>
            <person name="Sanders R I."/>
            <person name="Robbins C."/>
            <person name="Chaturvedi A."/>
        </authorList>
    </citation>
    <scope>NUCLEOTIDE SEQUENCE</scope>
    <source>
        <strain evidence="1">CHB12</strain>
    </source>
</reference>
<accession>A0A915YT56</accession>
<organism evidence="1 2">
    <name type="scientific">Rhizophagus irregularis</name>
    <dbReference type="NCBI Taxonomy" id="588596"/>
    <lineage>
        <taxon>Eukaryota</taxon>
        <taxon>Fungi</taxon>
        <taxon>Fungi incertae sedis</taxon>
        <taxon>Mucoromycota</taxon>
        <taxon>Glomeromycotina</taxon>
        <taxon>Glomeromycetes</taxon>
        <taxon>Glomerales</taxon>
        <taxon>Glomeraceae</taxon>
        <taxon>Rhizophagus</taxon>
    </lineage>
</organism>
<sequence>MIDLKSITATLKKENKVKPILILFIDDYLTVHIYALSQSTSSGNYENVIQHSEINCKIQHVEHGNDYHKLNVDHNADIKQYINPLKCRSIPRSILQLQYLVQQLQDFIILYYFSFKKPV</sequence>
<name>A0A915YT56_9GLOM</name>
<dbReference type="AlphaFoldDB" id="A0A915YT56"/>